<proteinExistence type="predicted"/>
<sequence length="420" mass="47430">MKIAYLIPSCGVSGGVAVICQHANRLLLKGHEVVILTETIDGGLGWFPNQKVPVLSLKQYPSELDILVATGWSTAFLVAKLPAKHKFYFVQSDETRFHPTDSEWQHICRLSYLMNFNYLTEARWIKSWLQKNFGHEAQLIPNGLDPDLFHPAEPLQPKGPKPRILLEGAIELAYKGMAESFEAVADLDVEVWCVSSFGRPKPGLKCDRFFEQVPMAQMPRIYSSCDILLKLSRVEGFFGPPMEMMACGGAVIVGKVTGYDEYIVDGVNALVVEPSDISAARMAVQKLIFDPELRNRLIKNGRETAAAWSWDQPIDDLETYYRQVLEGSRGVVTTDERIATNKSIAFFFFRLLGIEMQDSLAPSGGFHSQTGMHNYAHRLSLRLERLIWFRLIANILGRVYYQYKKAAARINTVKFRSNSE</sequence>
<dbReference type="STRING" id="1233.SAMN05216387_101237"/>
<evidence type="ECO:0000256" key="1">
    <source>
        <dbReference type="ARBA" id="ARBA00022679"/>
    </source>
</evidence>
<accession>A0A1H7GC78</accession>
<dbReference type="Gene3D" id="3.40.50.11090">
    <property type="match status" value="1"/>
</dbReference>
<feature type="domain" description="Glycosyl transferase family 1" evidence="2">
    <location>
        <begin position="209"/>
        <end position="303"/>
    </location>
</feature>
<dbReference type="EMBL" id="FOBH01000001">
    <property type="protein sequence ID" value="SEK35721.1"/>
    <property type="molecule type" value="Genomic_DNA"/>
</dbReference>
<protein>
    <submittedName>
        <fullName evidence="3">Glycosyltransferase involved in cell wall bisynthesis</fullName>
    </submittedName>
</protein>
<dbReference type="AlphaFoldDB" id="A0A1H7GC78"/>
<evidence type="ECO:0000313" key="4">
    <source>
        <dbReference type="Proteomes" id="UP000198620"/>
    </source>
</evidence>
<dbReference type="RefSeq" id="WP_090826132.1">
    <property type="nucleotide sequence ID" value="NZ_FOBH01000001.1"/>
</dbReference>
<gene>
    <name evidence="3" type="ORF">SAMN05216387_101237</name>
</gene>
<name>A0A1H7GC78_9PROT</name>
<keyword evidence="4" id="KW-1185">Reference proteome</keyword>
<dbReference type="PANTHER" id="PTHR46401:SF2">
    <property type="entry name" value="GLYCOSYLTRANSFERASE WBBK-RELATED"/>
    <property type="match status" value="1"/>
</dbReference>
<keyword evidence="1 3" id="KW-0808">Transferase</keyword>
<dbReference type="GO" id="GO:0016757">
    <property type="term" value="F:glycosyltransferase activity"/>
    <property type="evidence" value="ECO:0007669"/>
    <property type="project" value="InterPro"/>
</dbReference>
<dbReference type="Gene3D" id="3.40.50.2000">
    <property type="entry name" value="Glycogen Phosphorylase B"/>
    <property type="match status" value="1"/>
</dbReference>
<dbReference type="InterPro" id="IPR001296">
    <property type="entry name" value="Glyco_trans_1"/>
</dbReference>
<reference evidence="3 4" key="1">
    <citation type="submission" date="2016-10" db="EMBL/GenBank/DDBJ databases">
        <authorList>
            <person name="de Groot N.N."/>
        </authorList>
    </citation>
    <scope>NUCLEOTIDE SEQUENCE [LARGE SCALE GENOMIC DNA]</scope>
    <source>
        <strain evidence="3 4">Nv1</strain>
    </source>
</reference>
<evidence type="ECO:0000313" key="3">
    <source>
        <dbReference type="EMBL" id="SEK35721.1"/>
    </source>
</evidence>
<evidence type="ECO:0000259" key="2">
    <source>
        <dbReference type="Pfam" id="PF00534"/>
    </source>
</evidence>
<dbReference type="Proteomes" id="UP000198620">
    <property type="component" value="Unassembled WGS sequence"/>
</dbReference>
<dbReference type="OrthoDB" id="9797829at2"/>
<dbReference type="PANTHER" id="PTHR46401">
    <property type="entry name" value="GLYCOSYLTRANSFERASE WBBK-RELATED"/>
    <property type="match status" value="1"/>
</dbReference>
<dbReference type="SUPFAM" id="SSF53756">
    <property type="entry name" value="UDP-Glycosyltransferase/glycogen phosphorylase"/>
    <property type="match status" value="1"/>
</dbReference>
<dbReference type="GO" id="GO:0009103">
    <property type="term" value="P:lipopolysaccharide biosynthetic process"/>
    <property type="evidence" value="ECO:0007669"/>
    <property type="project" value="TreeGrafter"/>
</dbReference>
<dbReference type="CDD" id="cd03801">
    <property type="entry name" value="GT4_PimA-like"/>
    <property type="match status" value="1"/>
</dbReference>
<organism evidence="3 4">
    <name type="scientific">Nitrosovibrio tenuis</name>
    <dbReference type="NCBI Taxonomy" id="1233"/>
    <lineage>
        <taxon>Bacteria</taxon>
        <taxon>Pseudomonadati</taxon>
        <taxon>Pseudomonadota</taxon>
        <taxon>Betaproteobacteria</taxon>
        <taxon>Nitrosomonadales</taxon>
        <taxon>Nitrosomonadaceae</taxon>
        <taxon>Nitrosovibrio</taxon>
    </lineage>
</organism>
<dbReference type="Pfam" id="PF00534">
    <property type="entry name" value="Glycos_transf_1"/>
    <property type="match status" value="1"/>
</dbReference>